<dbReference type="GO" id="GO:0007234">
    <property type="term" value="P:osmosensory signaling via phosphorelay pathway"/>
    <property type="evidence" value="ECO:0007669"/>
    <property type="project" value="TreeGrafter"/>
</dbReference>
<dbReference type="InterPro" id="IPR003594">
    <property type="entry name" value="HATPase_dom"/>
</dbReference>
<dbReference type="RefSeq" id="WP_015208189.1">
    <property type="nucleotide sequence ID" value="NC_019757.1"/>
</dbReference>
<accession>K9WYQ8</accession>
<keyword evidence="10" id="KW-1133">Transmembrane helix</keyword>
<keyword evidence="7" id="KW-0547">Nucleotide-binding</keyword>
<feature type="domain" description="PAC" evidence="17">
    <location>
        <begin position="558"/>
        <end position="610"/>
    </location>
</feature>
<sequence length="856" mass="97450">MTLFNYSTEELWKENQVLRERLVIAEDTLQAIHQGTVDAFVISTPEGEKIFTLQSADYTYRLLVEQMCEGAVIITSDGWILYANQAFANLLKHPLEKIISSRFQEFILERDINIFQSLRKKQEQELTAIGELSLVNINEQEIPVYLAANKFNVDNHYINCIIITDLTENRQNQEIIASEKFARSILEQVGESVVVCNQKGIIIRASQVFKTLCCENYLFQDFDQILSLYYSKLDIHIKPQETQSDQNIVTENFLIENCFSISRVLQGQHYKGVEVYFQRSNGERVDLLLNACPLLNSMGEIIGAIINLTDITERKRQEAELHLAKVELEMRVAERTAELSELNKQLRLTLDDVKQKKQILLEQSKLLDLAHDTILTLDLNMVITFWNKGGEQMYGWKKSEAVGQVSHILLQTQFPQPFAEIQAQLLNLGYWEGELIHTDKNGISITVFSRWVLQKDDLGRPIKILEINNDITSRKQKEAALQASETKFRSLSECLPIGLFVIDQQGICTYANPCFLQIFGLTMAEVMGQSWLALINADNKEKLLNQWLRVFKDIPETFDHEIRYLHKDGKTRYARIILAPMLMEKTNLSGYIGTVEDVTKIRAVEQVKRDFISIVSHELRTPLTAIHGSLGLLAGKVYDKKPDKRSQMLNIAASQTERLVRLVNDILCLEKLESGEMKLVKQRCDAAKLIIDSADTMQAIAQKQHINLNVKPLSVEVWANSDAIIQTLTNLLSNAIKFSEPHTTISVSNKLIETKETQAQIFSHLANRSIFNFLTPPYILFQVQDEGQGIPADKLESIFGWFQQVDASNAREKSGTGLGLAICQKIIRQHGGYIWAESRLGQGSTFFFTLPLALNT</sequence>
<dbReference type="OrthoDB" id="9778628at2"/>
<dbReference type="GO" id="GO:0030295">
    <property type="term" value="F:protein kinase activator activity"/>
    <property type="evidence" value="ECO:0007669"/>
    <property type="project" value="TreeGrafter"/>
</dbReference>
<evidence type="ECO:0000313" key="19">
    <source>
        <dbReference type="Proteomes" id="UP000010475"/>
    </source>
</evidence>
<feature type="domain" description="PAS" evidence="16">
    <location>
        <begin position="365"/>
        <end position="404"/>
    </location>
</feature>
<dbReference type="KEGG" id="csg:Cylst_2739"/>
<dbReference type="SUPFAM" id="SSF47384">
    <property type="entry name" value="Homodimeric domain of signal transducing histidine kinase"/>
    <property type="match status" value="1"/>
</dbReference>
<dbReference type="InterPro" id="IPR036097">
    <property type="entry name" value="HisK_dim/P_sf"/>
</dbReference>
<dbReference type="InterPro" id="IPR035965">
    <property type="entry name" value="PAS-like_dom_sf"/>
</dbReference>
<dbReference type="SMART" id="SM00387">
    <property type="entry name" value="HATPase_c"/>
    <property type="match status" value="1"/>
</dbReference>
<evidence type="ECO:0000256" key="4">
    <source>
        <dbReference type="ARBA" id="ARBA00022553"/>
    </source>
</evidence>
<evidence type="ECO:0000313" key="18">
    <source>
        <dbReference type="EMBL" id="AFZ24936.1"/>
    </source>
</evidence>
<dbReference type="CDD" id="cd00082">
    <property type="entry name" value="HisKA"/>
    <property type="match status" value="1"/>
</dbReference>
<dbReference type="Proteomes" id="UP000010475">
    <property type="component" value="Chromosome"/>
</dbReference>
<keyword evidence="8 18" id="KW-0418">Kinase</keyword>
<dbReference type="CDD" id="cd16922">
    <property type="entry name" value="HATPase_EvgS-ArcB-TorS-like"/>
    <property type="match status" value="1"/>
</dbReference>
<comment type="subcellular location">
    <subcellularLocation>
        <location evidence="2">Membrane</location>
        <topology evidence="2">Multi-pass membrane protein</topology>
    </subcellularLocation>
</comment>
<dbReference type="HOGENOM" id="CLU_000445_114_71_3"/>
<keyword evidence="9" id="KW-0067">ATP-binding</keyword>
<keyword evidence="6" id="KW-0812">Transmembrane</keyword>
<dbReference type="FunFam" id="1.10.287.130:FF:000001">
    <property type="entry name" value="Two-component sensor histidine kinase"/>
    <property type="match status" value="1"/>
</dbReference>
<evidence type="ECO:0000256" key="7">
    <source>
        <dbReference type="ARBA" id="ARBA00022741"/>
    </source>
</evidence>
<keyword evidence="19" id="KW-1185">Reference proteome</keyword>
<dbReference type="SUPFAM" id="SSF55874">
    <property type="entry name" value="ATPase domain of HSP90 chaperone/DNA topoisomerase II/histidine kinase"/>
    <property type="match status" value="1"/>
</dbReference>
<feature type="coiled-coil region" evidence="14">
    <location>
        <begin position="316"/>
        <end position="363"/>
    </location>
</feature>
<dbReference type="InterPro" id="IPR001610">
    <property type="entry name" value="PAC"/>
</dbReference>
<dbReference type="InterPro" id="IPR004358">
    <property type="entry name" value="Sig_transdc_His_kin-like_C"/>
</dbReference>
<dbReference type="FunFam" id="3.30.565.10:FF:000006">
    <property type="entry name" value="Sensor histidine kinase WalK"/>
    <property type="match status" value="1"/>
</dbReference>
<dbReference type="STRING" id="56107.Cylst_2739"/>
<dbReference type="Pfam" id="PF08448">
    <property type="entry name" value="PAS_4"/>
    <property type="match status" value="1"/>
</dbReference>
<evidence type="ECO:0000256" key="6">
    <source>
        <dbReference type="ARBA" id="ARBA00022692"/>
    </source>
</evidence>
<dbReference type="Gene3D" id="3.30.450.20">
    <property type="entry name" value="PAS domain"/>
    <property type="match status" value="4"/>
</dbReference>
<feature type="domain" description="Histidine kinase" evidence="15">
    <location>
        <begin position="614"/>
        <end position="854"/>
    </location>
</feature>
<evidence type="ECO:0000256" key="8">
    <source>
        <dbReference type="ARBA" id="ARBA00022777"/>
    </source>
</evidence>
<keyword evidence="12" id="KW-0472">Membrane</keyword>
<dbReference type="SMART" id="SM00388">
    <property type="entry name" value="HisKA"/>
    <property type="match status" value="1"/>
</dbReference>
<dbReference type="InterPro" id="IPR050351">
    <property type="entry name" value="BphY/WalK/GraS-like"/>
</dbReference>
<dbReference type="Pfam" id="PF13426">
    <property type="entry name" value="PAS_9"/>
    <property type="match status" value="3"/>
</dbReference>
<dbReference type="PROSITE" id="PS50109">
    <property type="entry name" value="HIS_KIN"/>
    <property type="match status" value="1"/>
</dbReference>
<keyword evidence="11" id="KW-0902">Two-component regulatory system</keyword>
<protein>
    <recommendedName>
        <fullName evidence="3">histidine kinase</fullName>
        <ecNumber evidence="3">2.7.13.3</ecNumber>
    </recommendedName>
</protein>
<dbReference type="AlphaFoldDB" id="K9WYQ8"/>
<dbReference type="eggNOG" id="COG5002">
    <property type="taxonomic scope" value="Bacteria"/>
</dbReference>
<feature type="domain" description="PAC" evidence="17">
    <location>
        <begin position="271"/>
        <end position="323"/>
    </location>
</feature>
<dbReference type="EMBL" id="CP003642">
    <property type="protein sequence ID" value="AFZ24936.1"/>
    <property type="molecule type" value="Genomic_DNA"/>
</dbReference>
<dbReference type="NCBIfam" id="TIGR00229">
    <property type="entry name" value="sensory_box"/>
    <property type="match status" value="3"/>
</dbReference>
<keyword evidence="5" id="KW-0808">Transferase</keyword>
<evidence type="ECO:0000256" key="14">
    <source>
        <dbReference type="SAM" id="Coils"/>
    </source>
</evidence>
<dbReference type="InterPro" id="IPR013656">
    <property type="entry name" value="PAS_4"/>
</dbReference>
<dbReference type="PROSITE" id="PS50113">
    <property type="entry name" value="PAC"/>
    <property type="match status" value="3"/>
</dbReference>
<dbReference type="Pfam" id="PF02518">
    <property type="entry name" value="HATPase_c"/>
    <property type="match status" value="1"/>
</dbReference>
<dbReference type="eggNOG" id="COG4191">
    <property type="taxonomic scope" value="Bacteria"/>
</dbReference>
<evidence type="ECO:0000256" key="5">
    <source>
        <dbReference type="ARBA" id="ARBA00022679"/>
    </source>
</evidence>
<evidence type="ECO:0000259" key="15">
    <source>
        <dbReference type="PROSITE" id="PS50109"/>
    </source>
</evidence>
<dbReference type="PRINTS" id="PR00344">
    <property type="entry name" value="BCTRLSENSOR"/>
</dbReference>
<dbReference type="InterPro" id="IPR000014">
    <property type="entry name" value="PAS"/>
</dbReference>
<evidence type="ECO:0000259" key="17">
    <source>
        <dbReference type="PROSITE" id="PS50113"/>
    </source>
</evidence>
<evidence type="ECO:0000256" key="13">
    <source>
        <dbReference type="ARBA" id="ARBA00055745"/>
    </source>
</evidence>
<evidence type="ECO:0000256" key="11">
    <source>
        <dbReference type="ARBA" id="ARBA00023012"/>
    </source>
</evidence>
<evidence type="ECO:0000259" key="16">
    <source>
        <dbReference type="PROSITE" id="PS50112"/>
    </source>
</evidence>
<evidence type="ECO:0000256" key="9">
    <source>
        <dbReference type="ARBA" id="ARBA00022840"/>
    </source>
</evidence>
<keyword evidence="14" id="KW-0175">Coiled coil</keyword>
<dbReference type="InterPro" id="IPR000700">
    <property type="entry name" value="PAS-assoc_C"/>
</dbReference>
<dbReference type="GO" id="GO:0016020">
    <property type="term" value="C:membrane"/>
    <property type="evidence" value="ECO:0007669"/>
    <property type="project" value="UniProtKB-SubCell"/>
</dbReference>
<dbReference type="GO" id="GO:0000156">
    <property type="term" value="F:phosphorelay response regulator activity"/>
    <property type="evidence" value="ECO:0007669"/>
    <property type="project" value="TreeGrafter"/>
</dbReference>
<dbReference type="GO" id="GO:0000155">
    <property type="term" value="F:phosphorelay sensor kinase activity"/>
    <property type="evidence" value="ECO:0007669"/>
    <property type="project" value="InterPro"/>
</dbReference>
<evidence type="ECO:0000256" key="12">
    <source>
        <dbReference type="ARBA" id="ARBA00023136"/>
    </source>
</evidence>
<dbReference type="SUPFAM" id="SSF55785">
    <property type="entry name" value="PYP-like sensor domain (PAS domain)"/>
    <property type="match status" value="4"/>
</dbReference>
<dbReference type="SMART" id="SM00091">
    <property type="entry name" value="PAS"/>
    <property type="match status" value="4"/>
</dbReference>
<dbReference type="PANTHER" id="PTHR42878:SF7">
    <property type="entry name" value="SENSOR HISTIDINE KINASE GLRK"/>
    <property type="match status" value="1"/>
</dbReference>
<dbReference type="InterPro" id="IPR036890">
    <property type="entry name" value="HATPase_C_sf"/>
</dbReference>
<reference evidence="18 19" key="1">
    <citation type="submission" date="2012-06" db="EMBL/GenBank/DDBJ databases">
        <title>Finished chromosome of genome of Cylindrospermum stagnale PCC 7417.</title>
        <authorList>
            <consortium name="US DOE Joint Genome Institute"/>
            <person name="Gugger M."/>
            <person name="Coursin T."/>
            <person name="Rippka R."/>
            <person name="Tandeau De Marsac N."/>
            <person name="Huntemann M."/>
            <person name="Wei C.-L."/>
            <person name="Han J."/>
            <person name="Detter J.C."/>
            <person name="Han C."/>
            <person name="Tapia R."/>
            <person name="Chen A."/>
            <person name="Kyrpides N."/>
            <person name="Mavromatis K."/>
            <person name="Markowitz V."/>
            <person name="Szeto E."/>
            <person name="Ivanova N."/>
            <person name="Pagani I."/>
            <person name="Pati A."/>
            <person name="Goodwin L."/>
            <person name="Nordberg H.P."/>
            <person name="Cantor M.N."/>
            <person name="Hua S.X."/>
            <person name="Woyke T."/>
            <person name="Kerfeld C.A."/>
        </authorList>
    </citation>
    <scope>NUCLEOTIDE SEQUENCE [LARGE SCALE GENOMIC DNA]</scope>
    <source>
        <strain evidence="18 19">PCC 7417</strain>
    </source>
</reference>
<evidence type="ECO:0000256" key="2">
    <source>
        <dbReference type="ARBA" id="ARBA00004141"/>
    </source>
</evidence>
<dbReference type="Gene3D" id="3.30.565.10">
    <property type="entry name" value="Histidine kinase-like ATPase, C-terminal domain"/>
    <property type="match status" value="1"/>
</dbReference>
<name>K9WYQ8_9NOST</name>
<evidence type="ECO:0000256" key="3">
    <source>
        <dbReference type="ARBA" id="ARBA00012438"/>
    </source>
</evidence>
<dbReference type="SMART" id="SM00086">
    <property type="entry name" value="PAC"/>
    <property type="match status" value="3"/>
</dbReference>
<evidence type="ECO:0000256" key="1">
    <source>
        <dbReference type="ARBA" id="ARBA00000085"/>
    </source>
</evidence>
<feature type="domain" description="PAC" evidence="17">
    <location>
        <begin position="429"/>
        <end position="483"/>
    </location>
</feature>
<dbReference type="PROSITE" id="PS50112">
    <property type="entry name" value="PAS"/>
    <property type="match status" value="2"/>
</dbReference>
<dbReference type="EC" id="2.7.13.3" evidence="3"/>
<evidence type="ECO:0000256" key="10">
    <source>
        <dbReference type="ARBA" id="ARBA00022989"/>
    </source>
</evidence>
<dbReference type="Pfam" id="PF00512">
    <property type="entry name" value="HisKA"/>
    <property type="match status" value="1"/>
</dbReference>
<comment type="catalytic activity">
    <reaction evidence="1">
        <text>ATP + protein L-histidine = ADP + protein N-phospho-L-histidine.</text>
        <dbReference type="EC" id="2.7.13.3"/>
    </reaction>
</comment>
<dbReference type="InterPro" id="IPR003661">
    <property type="entry name" value="HisK_dim/P_dom"/>
</dbReference>
<dbReference type="InterPro" id="IPR005467">
    <property type="entry name" value="His_kinase_dom"/>
</dbReference>
<dbReference type="CDD" id="cd00130">
    <property type="entry name" value="PAS"/>
    <property type="match status" value="3"/>
</dbReference>
<feature type="domain" description="PAS" evidence="16">
    <location>
        <begin position="484"/>
        <end position="549"/>
    </location>
</feature>
<dbReference type="Gene3D" id="1.10.287.130">
    <property type="match status" value="1"/>
</dbReference>
<gene>
    <name evidence="18" type="ORF">Cylst_2739</name>
</gene>
<proteinExistence type="predicted"/>
<comment type="function">
    <text evidence="13">Photoreceptor which exists in two forms that are reversibly interconvertible by light: the R form that absorbs maximally in the red region of the spectrum and the FR form that absorbs maximally in the far-red region.</text>
</comment>
<dbReference type="PATRIC" id="fig|56107.3.peg.3032"/>
<dbReference type="PANTHER" id="PTHR42878">
    <property type="entry name" value="TWO-COMPONENT HISTIDINE KINASE"/>
    <property type="match status" value="1"/>
</dbReference>
<keyword evidence="4" id="KW-0597">Phosphoprotein</keyword>
<organism evidence="18 19">
    <name type="scientific">Cylindrospermum stagnale PCC 7417</name>
    <dbReference type="NCBI Taxonomy" id="56107"/>
    <lineage>
        <taxon>Bacteria</taxon>
        <taxon>Bacillati</taxon>
        <taxon>Cyanobacteriota</taxon>
        <taxon>Cyanophyceae</taxon>
        <taxon>Nostocales</taxon>
        <taxon>Nostocaceae</taxon>
        <taxon>Cylindrospermum</taxon>
    </lineage>
</organism>